<feature type="transmembrane region" description="Helical" evidence="5">
    <location>
        <begin position="46"/>
        <end position="68"/>
    </location>
</feature>
<evidence type="ECO:0000256" key="5">
    <source>
        <dbReference type="SAM" id="Phobius"/>
    </source>
</evidence>
<sequence length="368" mass="39993">MAAMAAFSGRRLGDCWSIIEGRDPEMRSRKRNPYAIIADQALGKTWSAVVSLAIIVSLFGAAVVYLLLAAQIIEAVVLPLVPTVTFCLWYLIVAGAMTPLMLFATPKDFSFMGVIAFISTIVACVLYFIQMMNDIKPFVFRWGIHGFQDFFLAFGTIMFAFGGASTFPTIQNDMVDKSKFGKSIHYSFLAILALYLPIAIGGYAVYGESVAPNVSGSLTATPLTLVGNIFMAVHLLSAFIIIINPVCQEMEELYNIPRDSLGYRTLVRLSIMAAIMFIGESVPRFYTILALVGGTTVALLTFILPSYCYLNLTSQPPRQGEAASDTPGWMKLICWEIIVMGVVGGAAATFSAVSAIFSTAQATPCYLK</sequence>
<dbReference type="Proteomes" id="UP000053240">
    <property type="component" value="Unassembled WGS sequence"/>
</dbReference>
<gene>
    <name evidence="7" type="ORF">RR48_08978</name>
</gene>
<dbReference type="GO" id="GO:0015179">
    <property type="term" value="F:L-amino acid transmembrane transporter activity"/>
    <property type="evidence" value="ECO:0007669"/>
    <property type="project" value="TreeGrafter"/>
</dbReference>
<evidence type="ECO:0000256" key="4">
    <source>
        <dbReference type="ARBA" id="ARBA00023136"/>
    </source>
</evidence>
<dbReference type="InParanoid" id="A0A194QXQ2"/>
<feature type="transmembrane region" description="Helical" evidence="5">
    <location>
        <begin position="109"/>
        <end position="130"/>
    </location>
</feature>
<dbReference type="Pfam" id="PF01490">
    <property type="entry name" value="Aa_trans"/>
    <property type="match status" value="1"/>
</dbReference>
<feature type="transmembrane region" description="Helical" evidence="5">
    <location>
        <begin position="80"/>
        <end position="102"/>
    </location>
</feature>
<dbReference type="PANTHER" id="PTHR22950:SF703">
    <property type="entry name" value="AMINO ACID TRANSPORTER TRANSMEMBRANE DOMAIN-CONTAINING PROTEIN"/>
    <property type="match status" value="1"/>
</dbReference>
<feature type="domain" description="Amino acid transporter transmembrane" evidence="6">
    <location>
        <begin position="10"/>
        <end position="349"/>
    </location>
</feature>
<reference evidence="7 8" key="1">
    <citation type="journal article" date="2015" name="Nat. Commun.">
        <title>Outbred genome sequencing and CRISPR/Cas9 gene editing in butterflies.</title>
        <authorList>
            <person name="Li X."/>
            <person name="Fan D."/>
            <person name="Zhang W."/>
            <person name="Liu G."/>
            <person name="Zhang L."/>
            <person name="Zhao L."/>
            <person name="Fang X."/>
            <person name="Chen L."/>
            <person name="Dong Y."/>
            <person name="Chen Y."/>
            <person name="Ding Y."/>
            <person name="Zhao R."/>
            <person name="Feng M."/>
            <person name="Zhu Y."/>
            <person name="Feng Y."/>
            <person name="Jiang X."/>
            <person name="Zhu D."/>
            <person name="Xiang H."/>
            <person name="Feng X."/>
            <person name="Li S."/>
            <person name="Wang J."/>
            <person name="Zhang G."/>
            <person name="Kronforst M.R."/>
            <person name="Wang W."/>
        </authorList>
    </citation>
    <scope>NUCLEOTIDE SEQUENCE [LARGE SCALE GENOMIC DNA]</scope>
    <source>
        <strain evidence="7">Ya'a_city_454_Pm</strain>
        <tissue evidence="7">Whole body</tissue>
    </source>
</reference>
<evidence type="ECO:0000259" key="6">
    <source>
        <dbReference type="Pfam" id="PF01490"/>
    </source>
</evidence>
<evidence type="ECO:0000313" key="7">
    <source>
        <dbReference type="EMBL" id="KPJ10318.1"/>
    </source>
</evidence>
<name>A0A194QXQ2_PAPMA</name>
<organism evidence="7 8">
    <name type="scientific">Papilio machaon</name>
    <name type="common">Old World swallowtail butterfly</name>
    <dbReference type="NCBI Taxonomy" id="76193"/>
    <lineage>
        <taxon>Eukaryota</taxon>
        <taxon>Metazoa</taxon>
        <taxon>Ecdysozoa</taxon>
        <taxon>Arthropoda</taxon>
        <taxon>Hexapoda</taxon>
        <taxon>Insecta</taxon>
        <taxon>Pterygota</taxon>
        <taxon>Neoptera</taxon>
        <taxon>Endopterygota</taxon>
        <taxon>Lepidoptera</taxon>
        <taxon>Glossata</taxon>
        <taxon>Ditrysia</taxon>
        <taxon>Papilionoidea</taxon>
        <taxon>Papilionidae</taxon>
        <taxon>Papilioninae</taxon>
        <taxon>Papilio</taxon>
    </lineage>
</organism>
<feature type="transmembrane region" description="Helical" evidence="5">
    <location>
        <begin position="333"/>
        <end position="357"/>
    </location>
</feature>
<dbReference type="STRING" id="76193.A0A194QXQ2"/>
<dbReference type="InterPro" id="IPR013057">
    <property type="entry name" value="AA_transpt_TM"/>
</dbReference>
<dbReference type="EMBL" id="KQ460953">
    <property type="protein sequence ID" value="KPJ10318.1"/>
    <property type="molecule type" value="Genomic_DNA"/>
</dbReference>
<feature type="transmembrane region" description="Helical" evidence="5">
    <location>
        <begin position="150"/>
        <end position="171"/>
    </location>
</feature>
<feature type="transmembrane region" description="Helical" evidence="5">
    <location>
        <begin position="183"/>
        <end position="205"/>
    </location>
</feature>
<accession>A0A194QXQ2</accession>
<keyword evidence="8" id="KW-1185">Reference proteome</keyword>
<protein>
    <submittedName>
        <fullName evidence="7">Lysine histidine transporter 1</fullName>
    </submittedName>
</protein>
<evidence type="ECO:0000256" key="1">
    <source>
        <dbReference type="ARBA" id="ARBA00004141"/>
    </source>
</evidence>
<dbReference type="GO" id="GO:0005774">
    <property type="term" value="C:vacuolar membrane"/>
    <property type="evidence" value="ECO:0007669"/>
    <property type="project" value="TreeGrafter"/>
</dbReference>
<proteinExistence type="predicted"/>
<keyword evidence="3 5" id="KW-1133">Transmembrane helix</keyword>
<feature type="transmembrane region" description="Helical" evidence="5">
    <location>
        <begin position="265"/>
        <end position="282"/>
    </location>
</feature>
<evidence type="ECO:0000256" key="2">
    <source>
        <dbReference type="ARBA" id="ARBA00022692"/>
    </source>
</evidence>
<evidence type="ECO:0000256" key="3">
    <source>
        <dbReference type="ARBA" id="ARBA00022989"/>
    </source>
</evidence>
<keyword evidence="2 5" id="KW-0812">Transmembrane</keyword>
<dbReference type="PANTHER" id="PTHR22950">
    <property type="entry name" value="AMINO ACID TRANSPORTER"/>
    <property type="match status" value="1"/>
</dbReference>
<feature type="transmembrane region" description="Helical" evidence="5">
    <location>
        <begin position="288"/>
        <end position="312"/>
    </location>
</feature>
<evidence type="ECO:0000313" key="8">
    <source>
        <dbReference type="Proteomes" id="UP000053240"/>
    </source>
</evidence>
<comment type="subcellular location">
    <subcellularLocation>
        <location evidence="1">Membrane</location>
        <topology evidence="1">Multi-pass membrane protein</topology>
    </subcellularLocation>
</comment>
<keyword evidence="4 5" id="KW-0472">Membrane</keyword>
<dbReference type="AlphaFoldDB" id="A0A194QXQ2"/>
<feature type="transmembrane region" description="Helical" evidence="5">
    <location>
        <begin position="225"/>
        <end position="244"/>
    </location>
</feature>